<dbReference type="PANTHER" id="PTHR33202">
    <property type="entry name" value="ZINC UPTAKE REGULATION PROTEIN"/>
    <property type="match status" value="1"/>
</dbReference>
<gene>
    <name evidence="4" type="ORF">GXP70_14715</name>
</gene>
<dbReference type="GO" id="GO:0000976">
    <property type="term" value="F:transcription cis-regulatory region binding"/>
    <property type="evidence" value="ECO:0007669"/>
    <property type="project" value="TreeGrafter"/>
</dbReference>
<dbReference type="GO" id="GO:0003700">
    <property type="term" value="F:DNA-binding transcription factor activity"/>
    <property type="evidence" value="ECO:0007669"/>
    <property type="project" value="InterPro"/>
</dbReference>
<evidence type="ECO:0000256" key="1">
    <source>
        <dbReference type="ARBA" id="ARBA00004496"/>
    </source>
</evidence>
<dbReference type="KEGG" id="plyc:GXP70_14715"/>
<dbReference type="GO" id="GO:1900376">
    <property type="term" value="P:regulation of secondary metabolite biosynthetic process"/>
    <property type="evidence" value="ECO:0007669"/>
    <property type="project" value="TreeGrafter"/>
</dbReference>
<keyword evidence="2" id="KW-0963">Cytoplasm</keyword>
<proteinExistence type="predicted"/>
<keyword evidence="3" id="KW-0862">Zinc</keyword>
<feature type="binding site" evidence="3">
    <location>
        <position position="100"/>
    </location>
    <ligand>
        <name>Zn(2+)</name>
        <dbReference type="ChEBI" id="CHEBI:29105"/>
    </ligand>
</feature>
<dbReference type="GO" id="GO:0045892">
    <property type="term" value="P:negative regulation of DNA-templated transcription"/>
    <property type="evidence" value="ECO:0007669"/>
    <property type="project" value="TreeGrafter"/>
</dbReference>
<organism evidence="4 5">
    <name type="scientific">Paenibacillus lycopersici</name>
    <dbReference type="NCBI Taxonomy" id="2704462"/>
    <lineage>
        <taxon>Bacteria</taxon>
        <taxon>Bacillati</taxon>
        <taxon>Bacillota</taxon>
        <taxon>Bacilli</taxon>
        <taxon>Bacillales</taxon>
        <taxon>Paenibacillaceae</taxon>
        <taxon>Paenibacillus</taxon>
    </lineage>
</organism>
<comment type="cofactor">
    <cofactor evidence="3">
        <name>Zn(2+)</name>
        <dbReference type="ChEBI" id="CHEBI:29105"/>
    </cofactor>
    <text evidence="3">Binds 1 zinc ion per subunit.</text>
</comment>
<dbReference type="InterPro" id="IPR036390">
    <property type="entry name" value="WH_DNA-bd_sf"/>
</dbReference>
<dbReference type="InterPro" id="IPR002481">
    <property type="entry name" value="FUR"/>
</dbReference>
<dbReference type="SUPFAM" id="SSF46785">
    <property type="entry name" value="Winged helix' DNA-binding domain"/>
    <property type="match status" value="1"/>
</dbReference>
<dbReference type="Pfam" id="PF01475">
    <property type="entry name" value="FUR"/>
    <property type="match status" value="1"/>
</dbReference>
<dbReference type="RefSeq" id="WP_162357520.1">
    <property type="nucleotide sequence ID" value="NZ_CP048209.1"/>
</dbReference>
<dbReference type="GO" id="GO:0008270">
    <property type="term" value="F:zinc ion binding"/>
    <property type="evidence" value="ECO:0007669"/>
    <property type="project" value="TreeGrafter"/>
</dbReference>
<evidence type="ECO:0000256" key="3">
    <source>
        <dbReference type="PIRSR" id="PIRSR602481-1"/>
    </source>
</evidence>
<evidence type="ECO:0000313" key="4">
    <source>
        <dbReference type="EMBL" id="QHT61081.1"/>
    </source>
</evidence>
<evidence type="ECO:0000313" key="5">
    <source>
        <dbReference type="Proteomes" id="UP000476064"/>
    </source>
</evidence>
<dbReference type="EMBL" id="CP048209">
    <property type="protein sequence ID" value="QHT61081.1"/>
    <property type="molecule type" value="Genomic_DNA"/>
</dbReference>
<dbReference type="PANTHER" id="PTHR33202:SF1">
    <property type="entry name" value="FERRIC UPTAKE REGULATION PROTEIN"/>
    <property type="match status" value="1"/>
</dbReference>
<dbReference type="InterPro" id="IPR036388">
    <property type="entry name" value="WH-like_DNA-bd_sf"/>
</dbReference>
<feature type="binding site" evidence="3">
    <location>
        <position position="134"/>
    </location>
    <ligand>
        <name>Zn(2+)</name>
        <dbReference type="ChEBI" id="CHEBI:29105"/>
    </ligand>
</feature>
<accession>A0A6C0G020</accession>
<comment type="subcellular location">
    <subcellularLocation>
        <location evidence="1">Cytoplasm</location>
    </subcellularLocation>
</comment>
<sequence>MGTSADHAYIAKLVHHGARITEQRKKLIHLLASCERPLSAMEIYQELERSFPRMSFGTVYQNIKLLADLELIESFVISNQLRYRLIDRDQPHYHFICMDCEKATSIPFNPSETPIPLPQQLTFVDFKLDVFGYCELCSDPGTLVSNGKKTNRIKGADRHE</sequence>
<dbReference type="Proteomes" id="UP000476064">
    <property type="component" value="Chromosome"/>
</dbReference>
<feature type="binding site" evidence="3">
    <location>
        <position position="97"/>
    </location>
    <ligand>
        <name>Zn(2+)</name>
        <dbReference type="ChEBI" id="CHEBI:29105"/>
    </ligand>
</feature>
<dbReference type="CDD" id="cd07153">
    <property type="entry name" value="Fur_like"/>
    <property type="match status" value="1"/>
</dbReference>
<name>A0A6C0G020_9BACL</name>
<keyword evidence="5" id="KW-1185">Reference proteome</keyword>
<protein>
    <submittedName>
        <fullName evidence="4">Transcriptional repressor</fullName>
    </submittedName>
</protein>
<dbReference type="AlphaFoldDB" id="A0A6C0G020"/>
<dbReference type="GO" id="GO:0005737">
    <property type="term" value="C:cytoplasm"/>
    <property type="evidence" value="ECO:0007669"/>
    <property type="project" value="UniProtKB-SubCell"/>
</dbReference>
<dbReference type="Gene3D" id="1.10.10.10">
    <property type="entry name" value="Winged helix-like DNA-binding domain superfamily/Winged helix DNA-binding domain"/>
    <property type="match status" value="1"/>
</dbReference>
<feature type="binding site" evidence="3">
    <location>
        <position position="137"/>
    </location>
    <ligand>
        <name>Zn(2+)</name>
        <dbReference type="ChEBI" id="CHEBI:29105"/>
    </ligand>
</feature>
<keyword evidence="3" id="KW-0479">Metal-binding</keyword>
<reference evidence="4 5" key="1">
    <citation type="submission" date="2020-01" db="EMBL/GenBank/DDBJ databases">
        <title>Paenibacillus sp. nov., isolated from tomato rhizosphere.</title>
        <authorList>
            <person name="Weon H.-Y."/>
            <person name="Lee S.A."/>
        </authorList>
    </citation>
    <scope>NUCLEOTIDE SEQUENCE [LARGE SCALE GENOMIC DNA]</scope>
    <source>
        <strain evidence="4 5">12200R-189</strain>
    </source>
</reference>
<evidence type="ECO:0000256" key="2">
    <source>
        <dbReference type="ARBA" id="ARBA00022490"/>
    </source>
</evidence>